<evidence type="ECO:0000256" key="1">
    <source>
        <dbReference type="SAM" id="MobiDB-lite"/>
    </source>
</evidence>
<dbReference type="OrthoDB" id="7763451at2759"/>
<keyword evidence="3" id="KW-1185">Reference proteome</keyword>
<name>A0A9E7FPV6_9LILI</name>
<dbReference type="PANTHER" id="PTHR32343:SF10">
    <property type="entry name" value="RNA-BINDING REGION RNP-1 DOMAIN-CONTAINING PROTEIN"/>
    <property type="match status" value="1"/>
</dbReference>
<feature type="compositionally biased region" description="Basic and acidic residues" evidence="1">
    <location>
        <begin position="209"/>
        <end position="228"/>
    </location>
</feature>
<organism evidence="2 3">
    <name type="scientific">Musa troglodytarum</name>
    <name type="common">fe'i banana</name>
    <dbReference type="NCBI Taxonomy" id="320322"/>
    <lineage>
        <taxon>Eukaryota</taxon>
        <taxon>Viridiplantae</taxon>
        <taxon>Streptophyta</taxon>
        <taxon>Embryophyta</taxon>
        <taxon>Tracheophyta</taxon>
        <taxon>Spermatophyta</taxon>
        <taxon>Magnoliopsida</taxon>
        <taxon>Liliopsida</taxon>
        <taxon>Zingiberales</taxon>
        <taxon>Musaceae</taxon>
        <taxon>Musa</taxon>
    </lineage>
</organism>
<evidence type="ECO:0000313" key="2">
    <source>
        <dbReference type="EMBL" id="URD99905.1"/>
    </source>
</evidence>
<gene>
    <name evidence="2" type="ORF">MUK42_30878</name>
</gene>
<proteinExistence type="predicted"/>
<feature type="region of interest" description="Disordered" evidence="1">
    <location>
        <begin position="209"/>
        <end position="249"/>
    </location>
</feature>
<dbReference type="EMBL" id="CP097506">
    <property type="protein sequence ID" value="URD99905.1"/>
    <property type="molecule type" value="Genomic_DNA"/>
</dbReference>
<reference evidence="2" key="1">
    <citation type="submission" date="2022-05" db="EMBL/GenBank/DDBJ databases">
        <title>The Musa troglodytarum L. genome provides insights into the mechanism of non-climacteric behaviour and enrichment of carotenoids.</title>
        <authorList>
            <person name="Wang J."/>
        </authorList>
    </citation>
    <scope>NUCLEOTIDE SEQUENCE</scope>
    <source>
        <tissue evidence="2">Leaf</tissue>
    </source>
</reference>
<accession>A0A9E7FPV6</accession>
<protein>
    <submittedName>
        <fullName evidence="2">RNA recognition motif containing</fullName>
    </submittedName>
</protein>
<dbReference type="AlphaFoldDB" id="A0A9E7FPV6"/>
<dbReference type="PANTHER" id="PTHR32343">
    <property type="entry name" value="SERINE/ARGININE-RICH SPLICING FACTOR"/>
    <property type="match status" value="1"/>
</dbReference>
<evidence type="ECO:0000313" key="3">
    <source>
        <dbReference type="Proteomes" id="UP001055439"/>
    </source>
</evidence>
<dbReference type="Proteomes" id="UP001055439">
    <property type="component" value="Chromosome 4"/>
</dbReference>
<sequence length="249" mass="26431">MLRCKDEWSQLAYVTFKDSQGAETALLLSGATIVDLSVIIVPAPEYQVPPAASSPPVVDFMQKDDNASSSAGSAVQKAEDVVSSMIAKGFILGKDALNKAKTFDEKHQLTSTASAKVASFDKKIGLSEKISTGTSAVGEKFKEMDQKFQVSEKTKSAFAAAEQKVSSAGSAIMKNRYVFTGASWVTGAFNKVAKTASEVGSKTKEKVVAEQEHKTRSEDDFAEVHLSETPKAASAEHSSKPASAQGLIL</sequence>